<dbReference type="AlphaFoldDB" id="A0A1W6ZVQ9"/>
<dbReference type="Proteomes" id="UP000194137">
    <property type="component" value="Chromosome"/>
</dbReference>
<accession>A0A1W6ZVQ9</accession>
<proteinExistence type="predicted"/>
<dbReference type="RefSeq" id="WP_086089843.1">
    <property type="nucleotide sequence ID" value="NZ_CP021112.1"/>
</dbReference>
<evidence type="ECO:0000313" key="1">
    <source>
        <dbReference type="EMBL" id="ARQ01452.1"/>
    </source>
</evidence>
<dbReference type="OrthoDB" id="8240871at2"/>
<reference evidence="1 2" key="1">
    <citation type="submission" date="2017-05" db="EMBL/GenBank/DDBJ databases">
        <title>Full genome sequence of Pseudorhodoplanes sinuspersici.</title>
        <authorList>
            <person name="Dastgheib S.M.M."/>
            <person name="Shavandi M."/>
            <person name="Tirandaz H."/>
        </authorList>
    </citation>
    <scope>NUCLEOTIDE SEQUENCE [LARGE SCALE GENOMIC DNA]</scope>
    <source>
        <strain evidence="1 2">RIPI110</strain>
    </source>
</reference>
<evidence type="ECO:0000313" key="2">
    <source>
        <dbReference type="Proteomes" id="UP000194137"/>
    </source>
</evidence>
<gene>
    <name evidence="1" type="ORF">CAK95_21840</name>
</gene>
<keyword evidence="2" id="KW-1185">Reference proteome</keyword>
<name>A0A1W6ZVQ9_9HYPH</name>
<sequence length="72" mass="7945">MRLIIGMLLGAILLAAGTYYHDSMTTSTVATGPGAAENRPMVNWDVVETNWNSLKVRVQEGWADLRARINRA</sequence>
<dbReference type="KEGG" id="psin:CAK95_21840"/>
<protein>
    <submittedName>
        <fullName evidence="1">Uncharacterized protein</fullName>
    </submittedName>
</protein>
<organism evidence="1 2">
    <name type="scientific">Pseudorhodoplanes sinuspersici</name>
    <dbReference type="NCBI Taxonomy" id="1235591"/>
    <lineage>
        <taxon>Bacteria</taxon>
        <taxon>Pseudomonadati</taxon>
        <taxon>Pseudomonadota</taxon>
        <taxon>Alphaproteobacteria</taxon>
        <taxon>Hyphomicrobiales</taxon>
        <taxon>Pseudorhodoplanes</taxon>
    </lineage>
</organism>
<dbReference type="EMBL" id="CP021112">
    <property type="protein sequence ID" value="ARQ01452.1"/>
    <property type="molecule type" value="Genomic_DNA"/>
</dbReference>